<dbReference type="EMBL" id="RWGY01000029">
    <property type="protein sequence ID" value="TVU17533.1"/>
    <property type="molecule type" value="Genomic_DNA"/>
</dbReference>
<feature type="transmembrane region" description="Helical" evidence="1">
    <location>
        <begin position="119"/>
        <end position="142"/>
    </location>
</feature>
<evidence type="ECO:0000313" key="2">
    <source>
        <dbReference type="EMBL" id="TVU17533.1"/>
    </source>
</evidence>
<feature type="non-terminal residue" evidence="2">
    <location>
        <position position="1"/>
    </location>
</feature>
<dbReference type="PANTHER" id="PTHR31061">
    <property type="entry name" value="LD22376P"/>
    <property type="match status" value="1"/>
</dbReference>
<keyword evidence="1" id="KW-0472">Membrane</keyword>
<gene>
    <name evidence="2" type="ORF">EJB05_33575</name>
</gene>
<proteinExistence type="predicted"/>
<sequence>MAVVEFPYLIQCGVRGSLGPPCSAVGFVDRFLLGENHLYKDPVYKRTKECSINSPDDGPLPSNAPDWCSAPFDPEGMPFSKPLYTASYMLLTGGVSGFVLLLLYYIVDVVSIKKPFVLFQWMGMNALVVYILAACGLFPALIQRFYWRLPENNLVDMTEYVLQIVG</sequence>
<dbReference type="AlphaFoldDB" id="A0A5J9U1F9"/>
<evidence type="ECO:0000256" key="1">
    <source>
        <dbReference type="SAM" id="Phobius"/>
    </source>
</evidence>
<dbReference type="Gramene" id="TVU17533">
    <property type="protein sequence ID" value="TVU17533"/>
    <property type="gene ID" value="EJB05_33575"/>
</dbReference>
<feature type="transmembrane region" description="Helical" evidence="1">
    <location>
        <begin position="86"/>
        <end position="107"/>
    </location>
</feature>
<dbReference type="OrthoDB" id="2149840at2759"/>
<name>A0A5J9U1F9_9POAL</name>
<comment type="caution">
    <text evidence="2">The sequence shown here is derived from an EMBL/GenBank/DDBJ whole genome shotgun (WGS) entry which is preliminary data.</text>
</comment>
<dbReference type="Proteomes" id="UP000324897">
    <property type="component" value="Chromosome 7"/>
</dbReference>
<protein>
    <submittedName>
        <fullName evidence="2">Uncharacterized protein</fullName>
    </submittedName>
</protein>
<reference evidence="2 3" key="1">
    <citation type="journal article" date="2019" name="Sci. Rep.">
        <title>A high-quality genome of Eragrostis curvula grass provides insights into Poaceae evolution and supports new strategies to enhance forage quality.</title>
        <authorList>
            <person name="Carballo J."/>
            <person name="Santos B.A.C.M."/>
            <person name="Zappacosta D."/>
            <person name="Garbus I."/>
            <person name="Selva J.P."/>
            <person name="Gallo C.A."/>
            <person name="Diaz A."/>
            <person name="Albertini E."/>
            <person name="Caccamo M."/>
            <person name="Echenique V."/>
        </authorList>
    </citation>
    <scope>NUCLEOTIDE SEQUENCE [LARGE SCALE GENOMIC DNA]</scope>
    <source>
        <strain evidence="3">cv. Victoria</strain>
        <tissue evidence="2">Leaf</tissue>
    </source>
</reference>
<dbReference type="PANTHER" id="PTHR31061:SF23">
    <property type="entry name" value="OS05G0155700 PROTEIN"/>
    <property type="match status" value="1"/>
</dbReference>
<organism evidence="2 3">
    <name type="scientific">Eragrostis curvula</name>
    <name type="common">weeping love grass</name>
    <dbReference type="NCBI Taxonomy" id="38414"/>
    <lineage>
        <taxon>Eukaryota</taxon>
        <taxon>Viridiplantae</taxon>
        <taxon>Streptophyta</taxon>
        <taxon>Embryophyta</taxon>
        <taxon>Tracheophyta</taxon>
        <taxon>Spermatophyta</taxon>
        <taxon>Magnoliopsida</taxon>
        <taxon>Liliopsida</taxon>
        <taxon>Poales</taxon>
        <taxon>Poaceae</taxon>
        <taxon>PACMAD clade</taxon>
        <taxon>Chloridoideae</taxon>
        <taxon>Eragrostideae</taxon>
        <taxon>Eragrostidinae</taxon>
        <taxon>Eragrostis</taxon>
    </lineage>
</organism>
<keyword evidence="3" id="KW-1185">Reference proteome</keyword>
<keyword evidence="1" id="KW-1133">Transmembrane helix</keyword>
<keyword evidence="1" id="KW-0812">Transmembrane</keyword>
<accession>A0A5J9U1F9</accession>
<evidence type="ECO:0000313" key="3">
    <source>
        <dbReference type="Proteomes" id="UP000324897"/>
    </source>
</evidence>